<feature type="non-terminal residue" evidence="2">
    <location>
        <position position="503"/>
    </location>
</feature>
<accession>A0A3L8Q7T5</accession>
<feature type="region of interest" description="Disordered" evidence="1">
    <location>
        <begin position="203"/>
        <end position="503"/>
    </location>
</feature>
<reference evidence="2 3" key="1">
    <citation type="journal article" date="2018" name="Proc. R. Soc. B">
        <title>A non-coding region near Follistatin controls head colour polymorphism in the Gouldian finch.</title>
        <authorList>
            <person name="Toomey M.B."/>
            <person name="Marques C.I."/>
            <person name="Andrade P."/>
            <person name="Araujo P.M."/>
            <person name="Sabatino S."/>
            <person name="Gazda M.A."/>
            <person name="Afonso S."/>
            <person name="Lopes R.J."/>
            <person name="Corbo J.C."/>
            <person name="Carneiro M."/>
        </authorList>
    </citation>
    <scope>NUCLEOTIDE SEQUENCE [LARGE SCALE GENOMIC DNA]</scope>
    <source>
        <strain evidence="2">Red01</strain>
        <tissue evidence="2">Muscle</tissue>
    </source>
</reference>
<keyword evidence="3" id="KW-1185">Reference proteome</keyword>
<proteinExistence type="predicted"/>
<feature type="compositionally biased region" description="Pro residues" evidence="1">
    <location>
        <begin position="311"/>
        <end position="320"/>
    </location>
</feature>
<protein>
    <submittedName>
        <fullName evidence="2">Uncharacterized protein</fullName>
    </submittedName>
</protein>
<organism evidence="2 3">
    <name type="scientific">Chloebia gouldiae</name>
    <name type="common">Gouldian finch</name>
    <name type="synonym">Erythrura gouldiae</name>
    <dbReference type="NCBI Taxonomy" id="44316"/>
    <lineage>
        <taxon>Eukaryota</taxon>
        <taxon>Metazoa</taxon>
        <taxon>Chordata</taxon>
        <taxon>Craniata</taxon>
        <taxon>Vertebrata</taxon>
        <taxon>Euteleostomi</taxon>
        <taxon>Archelosauria</taxon>
        <taxon>Archosauria</taxon>
        <taxon>Dinosauria</taxon>
        <taxon>Saurischia</taxon>
        <taxon>Theropoda</taxon>
        <taxon>Coelurosauria</taxon>
        <taxon>Aves</taxon>
        <taxon>Neognathae</taxon>
        <taxon>Neoaves</taxon>
        <taxon>Telluraves</taxon>
        <taxon>Australaves</taxon>
        <taxon>Passeriformes</taxon>
        <taxon>Passeroidea</taxon>
        <taxon>Passeridae</taxon>
        <taxon>Chloebia</taxon>
    </lineage>
</organism>
<feature type="compositionally biased region" description="Gly residues" evidence="1">
    <location>
        <begin position="483"/>
        <end position="503"/>
    </location>
</feature>
<comment type="caution">
    <text evidence="2">The sequence shown here is derived from an EMBL/GenBank/DDBJ whole genome shotgun (WGS) entry which is preliminary data.</text>
</comment>
<feature type="compositionally biased region" description="Basic and acidic residues" evidence="1">
    <location>
        <begin position="292"/>
        <end position="303"/>
    </location>
</feature>
<feature type="compositionally biased region" description="Gly residues" evidence="1">
    <location>
        <begin position="245"/>
        <end position="267"/>
    </location>
</feature>
<dbReference type="Proteomes" id="UP000276834">
    <property type="component" value="Unassembled WGS sequence"/>
</dbReference>
<name>A0A3L8Q7T5_CHLGU</name>
<feature type="compositionally biased region" description="Low complexity" evidence="1">
    <location>
        <begin position="473"/>
        <end position="482"/>
    </location>
</feature>
<dbReference type="STRING" id="44316.ENSEGOP00005022504"/>
<feature type="compositionally biased region" description="Basic and acidic residues" evidence="1">
    <location>
        <begin position="442"/>
        <end position="454"/>
    </location>
</feature>
<evidence type="ECO:0000313" key="2">
    <source>
        <dbReference type="EMBL" id="RLV63365.1"/>
    </source>
</evidence>
<feature type="compositionally biased region" description="Basic and acidic residues" evidence="1">
    <location>
        <begin position="463"/>
        <end position="472"/>
    </location>
</feature>
<gene>
    <name evidence="2" type="ORF">DV515_00018346</name>
</gene>
<evidence type="ECO:0000313" key="3">
    <source>
        <dbReference type="Proteomes" id="UP000276834"/>
    </source>
</evidence>
<dbReference type="EMBL" id="QUSF01002989">
    <property type="protein sequence ID" value="RLV63365.1"/>
    <property type="molecule type" value="Genomic_DNA"/>
</dbReference>
<feature type="compositionally biased region" description="Pro residues" evidence="1">
    <location>
        <begin position="342"/>
        <end position="368"/>
    </location>
</feature>
<dbReference type="AlphaFoldDB" id="A0A3L8Q7T5"/>
<sequence>MVCGSLPFQDDRDIVGVRPLDGGFGRRQCATRHSPHAAPQDIDLPLSSRATPRAGKAAAGPETPASDERFRASLPRVPAPDPMVLGQAPCGQARAGRDLAPSLGRLLTESHAGLRTRKIKPPTHCGVSRLVLRDIGGEKGDRGTLGGLKPLTVVGESPTHSSYISLSLTLGKPWLISRKNSAVDPRIRTRICVESVPYGRHVNGTERGWGRRVRPSRAGAQDLRRGSRGEGCGWSGLTPTQRAGSGWGSGRAPFGGAGPGEGSGAVGGAFPPPPPGVGPGPLPGTPSSGQEHGGREGPGREGHSSLLCFPHTPPAPPPSSRAPLRTRGSPGGDRGQPRPEQGAPPPPRPLTRTPPPERPTLTPCPDPPTVMSGQPEPRQCRALYWTGMGGPAERRGARVGTPARAGGAGLRPSGLYSPAPRAPGLRGKEDSGEWGTTTGEQSSRRGEGDKDRGQAGRGGWGESRLEDGKEGLKAGLGKAAEGVEGGNGGGRGAGRGGTGEATG</sequence>
<feature type="compositionally biased region" description="Pro residues" evidence="1">
    <location>
        <begin position="270"/>
        <end position="284"/>
    </location>
</feature>
<feature type="region of interest" description="Disordered" evidence="1">
    <location>
        <begin position="27"/>
        <end position="69"/>
    </location>
</feature>
<evidence type="ECO:0000256" key="1">
    <source>
        <dbReference type="SAM" id="MobiDB-lite"/>
    </source>
</evidence>